<dbReference type="SUPFAM" id="SSF54001">
    <property type="entry name" value="Cysteine proteinases"/>
    <property type="match status" value="1"/>
</dbReference>
<dbReference type="PRINTS" id="PR00707">
    <property type="entry name" value="UBCTHYDRLASE"/>
</dbReference>
<evidence type="ECO:0000256" key="3">
    <source>
        <dbReference type="ARBA" id="ARBA00022670"/>
    </source>
</evidence>
<accession>Q0CVJ7</accession>
<evidence type="ECO:0000313" key="10">
    <source>
        <dbReference type="EMBL" id="EAU37249.1"/>
    </source>
</evidence>
<dbReference type="AlphaFoldDB" id="Q0CVJ7"/>
<dbReference type="STRING" id="341663.Q0CVJ7"/>
<feature type="domain" description="UCH catalytic" evidence="9">
    <location>
        <begin position="9"/>
        <end position="246"/>
    </location>
</feature>
<evidence type="ECO:0000256" key="7">
    <source>
        <dbReference type="PROSITE-ProRule" id="PRU01393"/>
    </source>
</evidence>
<protein>
    <recommendedName>
        <fullName evidence="8">Ubiquitin carboxyl-terminal hydrolase</fullName>
        <ecNumber evidence="8">3.4.19.12</ecNumber>
    </recommendedName>
</protein>
<evidence type="ECO:0000256" key="5">
    <source>
        <dbReference type="ARBA" id="ARBA00022801"/>
    </source>
</evidence>
<dbReference type="PANTHER" id="PTHR10589">
    <property type="entry name" value="UBIQUITIN CARBOXYL-TERMINAL HYDROLASE"/>
    <property type="match status" value="1"/>
</dbReference>
<reference evidence="11" key="1">
    <citation type="submission" date="2005-09" db="EMBL/GenBank/DDBJ databases">
        <title>Annotation of the Aspergillus terreus NIH2624 genome.</title>
        <authorList>
            <person name="Birren B.W."/>
            <person name="Lander E.S."/>
            <person name="Galagan J.E."/>
            <person name="Nusbaum C."/>
            <person name="Devon K."/>
            <person name="Henn M."/>
            <person name="Ma L.-J."/>
            <person name="Jaffe D.B."/>
            <person name="Butler J."/>
            <person name="Alvarez P."/>
            <person name="Gnerre S."/>
            <person name="Grabherr M."/>
            <person name="Kleber M."/>
            <person name="Mauceli E.W."/>
            <person name="Brockman W."/>
            <person name="Rounsley S."/>
            <person name="Young S.K."/>
            <person name="LaButti K."/>
            <person name="Pushparaj V."/>
            <person name="DeCaprio D."/>
            <person name="Crawford M."/>
            <person name="Koehrsen M."/>
            <person name="Engels R."/>
            <person name="Montgomery P."/>
            <person name="Pearson M."/>
            <person name="Howarth C."/>
            <person name="Larson L."/>
            <person name="Luoma S."/>
            <person name="White J."/>
            <person name="Alvarado L."/>
            <person name="Kodira C.D."/>
            <person name="Zeng Q."/>
            <person name="Oleary S."/>
            <person name="Yandava C."/>
            <person name="Denning D.W."/>
            <person name="Nierman W.C."/>
            <person name="Milne T."/>
            <person name="Madden K."/>
        </authorList>
    </citation>
    <scope>NUCLEOTIDE SEQUENCE [LARGE SCALE GENOMIC DNA]</scope>
    <source>
        <strain evidence="11">NIH 2624 / FGSC A1156</strain>
    </source>
</reference>
<comment type="similarity">
    <text evidence="2 7 8">Belongs to the peptidase C12 family.</text>
</comment>
<comment type="catalytic activity">
    <reaction evidence="1 8">
        <text>Thiol-dependent hydrolysis of ester, thioester, amide, peptide and isopeptide bonds formed by the C-terminal Gly of ubiquitin (a 76-residue protein attached to proteins as an intracellular targeting signal).</text>
        <dbReference type="EC" id="3.4.19.12"/>
    </reaction>
</comment>
<dbReference type="Proteomes" id="UP000007963">
    <property type="component" value="Unassembled WGS sequence"/>
</dbReference>
<proteinExistence type="inferred from homology"/>
<dbReference type="GO" id="GO:0006511">
    <property type="term" value="P:ubiquitin-dependent protein catabolic process"/>
    <property type="evidence" value="ECO:0007669"/>
    <property type="project" value="UniProtKB-UniRule"/>
</dbReference>
<keyword evidence="3 8" id="KW-0645">Protease</keyword>
<keyword evidence="4 8" id="KW-0833">Ubl conjugation pathway</keyword>
<comment type="caution">
    <text evidence="7">Lacks conserved residue(s) required for the propagation of feature annotation.</text>
</comment>
<evidence type="ECO:0000256" key="2">
    <source>
        <dbReference type="ARBA" id="ARBA00009326"/>
    </source>
</evidence>
<dbReference type="InterPro" id="IPR036959">
    <property type="entry name" value="Peptidase_C12_UCH_sf"/>
</dbReference>
<dbReference type="VEuPathDB" id="FungiDB:ATEG_02287"/>
<dbReference type="Pfam" id="PF01088">
    <property type="entry name" value="Peptidase_C12"/>
    <property type="match status" value="1"/>
</dbReference>
<name>Q0CVJ7_ASPTN</name>
<dbReference type="RefSeq" id="XP_001211465.1">
    <property type="nucleotide sequence ID" value="XM_001211465.1"/>
</dbReference>
<dbReference type="GO" id="GO:0004843">
    <property type="term" value="F:cysteine-type deubiquitinase activity"/>
    <property type="evidence" value="ECO:0007669"/>
    <property type="project" value="UniProtKB-EC"/>
</dbReference>
<dbReference type="eggNOG" id="KOG1415">
    <property type="taxonomic scope" value="Eukaryota"/>
</dbReference>
<dbReference type="GO" id="GO:0016579">
    <property type="term" value="P:protein deubiquitination"/>
    <property type="evidence" value="ECO:0007669"/>
    <property type="project" value="TreeGrafter"/>
</dbReference>
<dbReference type="PROSITE" id="PS52048">
    <property type="entry name" value="UCH_DOMAIN"/>
    <property type="match status" value="1"/>
</dbReference>
<evidence type="ECO:0000313" key="11">
    <source>
        <dbReference type="Proteomes" id="UP000007963"/>
    </source>
</evidence>
<dbReference type="EMBL" id="CH476596">
    <property type="protein sequence ID" value="EAU37249.1"/>
    <property type="molecule type" value="Genomic_DNA"/>
</dbReference>
<dbReference type="OMA" id="LMAFLHC"/>
<dbReference type="EC" id="3.4.19.12" evidence="8"/>
<dbReference type="OrthoDB" id="427186at2759"/>
<sequence length="248" mass="26616">MVFSPRDQNHQPLTRAENNPDVLSTLSHNLGVSPKLTFHDVLSTTSSDLLGLIPRPVNALIFLCDTPIYTATRSAVEPTIPVYQGSGPDEPVIWVKQTIGHACGLMAFLHCVWNLSNGDYILPDSGLAKLRTELIALGPVARSEKLYNSVFLERAHMHAAAQGSSHVPSPADECGYHFVAFVKDGDGRVWELNGGLNGPLLRGTLGPDQDLLSDQGLELTVQEYLDAARGLEGNQGDGISLVALAEAA</sequence>
<evidence type="ECO:0000259" key="9">
    <source>
        <dbReference type="PROSITE" id="PS52048"/>
    </source>
</evidence>
<keyword evidence="6 8" id="KW-0788">Thiol protease</keyword>
<dbReference type="GeneID" id="4316703"/>
<dbReference type="InterPro" id="IPR001578">
    <property type="entry name" value="Peptidase_C12_UCH"/>
</dbReference>
<dbReference type="InterPro" id="IPR038765">
    <property type="entry name" value="Papain-like_cys_pep_sf"/>
</dbReference>
<gene>
    <name evidence="10" type="ORF">ATEG_02287</name>
</gene>
<dbReference type="GO" id="GO:0005737">
    <property type="term" value="C:cytoplasm"/>
    <property type="evidence" value="ECO:0007669"/>
    <property type="project" value="TreeGrafter"/>
</dbReference>
<dbReference type="HOGENOM" id="CLU_054406_0_2_1"/>
<evidence type="ECO:0000256" key="4">
    <source>
        <dbReference type="ARBA" id="ARBA00022786"/>
    </source>
</evidence>
<dbReference type="PANTHER" id="PTHR10589:SF17">
    <property type="entry name" value="UBIQUITIN CARBOXYL-TERMINAL HYDROLASE"/>
    <property type="match status" value="1"/>
</dbReference>
<evidence type="ECO:0000256" key="8">
    <source>
        <dbReference type="RuleBase" id="RU361215"/>
    </source>
</evidence>
<evidence type="ECO:0000256" key="6">
    <source>
        <dbReference type="ARBA" id="ARBA00022807"/>
    </source>
</evidence>
<dbReference type="Gene3D" id="3.40.532.10">
    <property type="entry name" value="Peptidase C12, ubiquitin carboxyl-terminal hydrolase"/>
    <property type="match status" value="1"/>
</dbReference>
<keyword evidence="5 8" id="KW-0378">Hydrolase</keyword>
<evidence type="ECO:0000256" key="1">
    <source>
        <dbReference type="ARBA" id="ARBA00000707"/>
    </source>
</evidence>
<organism evidence="10 11">
    <name type="scientific">Aspergillus terreus (strain NIH 2624 / FGSC A1156)</name>
    <dbReference type="NCBI Taxonomy" id="341663"/>
    <lineage>
        <taxon>Eukaryota</taxon>
        <taxon>Fungi</taxon>
        <taxon>Dikarya</taxon>
        <taxon>Ascomycota</taxon>
        <taxon>Pezizomycotina</taxon>
        <taxon>Eurotiomycetes</taxon>
        <taxon>Eurotiomycetidae</taxon>
        <taxon>Eurotiales</taxon>
        <taxon>Aspergillaceae</taxon>
        <taxon>Aspergillus</taxon>
        <taxon>Aspergillus subgen. Circumdati</taxon>
    </lineage>
</organism>